<dbReference type="PANTHER" id="PTHR43875:SF3">
    <property type="entry name" value="MALTOSE_MALTODEXTRIN IMPORT ATP-BINDING PROTEIN MALK"/>
    <property type="match status" value="1"/>
</dbReference>
<dbReference type="InterPro" id="IPR015855">
    <property type="entry name" value="ABC_transpr_MalK-like"/>
</dbReference>
<sequence length="353" mass="38750">MSGVTLNKAIKKYGDVQVIHGIDLEIDHGEFCVFVGPSGCGKSTLLRMIAGLEDTTDGQINIGDRDVTTMDPAQRGVSMVFQTYALYPHMTVKQNMGFGLKMNGHPKSVIEEKVAEASRILKLDEYLSRKPAALSGGQRQRVSIGRAIVRGPEVFLFDEPLSNLDAELRVEMRVEIARLHREIGATMIYVTHDQVEAMTLADKIVVLRAGVVEQVGAPMDLYRDPDNKFVAGFIGSPAMNFVTATAQKTTVEIGATGTKLKHKLPSPYHGREITLGLRPEFITIDPKGDAFTVEISESLGGVSYVHLRADNGDKLIAEQRGDVRSNEGDRVGISFEPETVMYFDADSEARIRI</sequence>
<keyword evidence="6 9" id="KW-0067">ATP-binding</keyword>
<keyword evidence="2" id="KW-0813">Transport</keyword>
<dbReference type="PANTHER" id="PTHR43875">
    <property type="entry name" value="MALTODEXTRIN IMPORT ATP-BINDING PROTEIN MSMX"/>
    <property type="match status" value="1"/>
</dbReference>
<dbReference type="SUPFAM" id="SSF52540">
    <property type="entry name" value="P-loop containing nucleoside triphosphate hydrolases"/>
    <property type="match status" value="1"/>
</dbReference>
<dbReference type="InterPro" id="IPR008995">
    <property type="entry name" value="Mo/tungstate-bd_C_term_dom"/>
</dbReference>
<dbReference type="InterPro" id="IPR040582">
    <property type="entry name" value="OB_MalK-like"/>
</dbReference>
<evidence type="ECO:0000256" key="5">
    <source>
        <dbReference type="ARBA" id="ARBA00022741"/>
    </source>
</evidence>
<evidence type="ECO:0000313" key="10">
    <source>
        <dbReference type="Proteomes" id="UP000634455"/>
    </source>
</evidence>
<dbReference type="GO" id="GO:0005524">
    <property type="term" value="F:ATP binding"/>
    <property type="evidence" value="ECO:0007669"/>
    <property type="project" value="UniProtKB-KW"/>
</dbReference>
<dbReference type="NCBIfam" id="NF008653">
    <property type="entry name" value="PRK11650.1"/>
    <property type="match status" value="1"/>
</dbReference>
<dbReference type="Pfam" id="PF17912">
    <property type="entry name" value="OB_MalK"/>
    <property type="match status" value="1"/>
</dbReference>
<evidence type="ECO:0000256" key="6">
    <source>
        <dbReference type="ARBA" id="ARBA00022840"/>
    </source>
</evidence>
<dbReference type="InterPro" id="IPR027417">
    <property type="entry name" value="P-loop_NTPase"/>
</dbReference>
<evidence type="ECO:0000259" key="8">
    <source>
        <dbReference type="PROSITE" id="PS50893"/>
    </source>
</evidence>
<keyword evidence="3" id="KW-1003">Cell membrane</keyword>
<comment type="similarity">
    <text evidence="1">Belongs to the ABC transporter superfamily.</text>
</comment>
<evidence type="ECO:0000256" key="7">
    <source>
        <dbReference type="ARBA" id="ARBA00023136"/>
    </source>
</evidence>
<dbReference type="SUPFAM" id="SSF50331">
    <property type="entry name" value="MOP-like"/>
    <property type="match status" value="1"/>
</dbReference>
<keyword evidence="10" id="KW-1185">Reference proteome</keyword>
<reference evidence="10" key="1">
    <citation type="journal article" date="2019" name="Int. J. Syst. Evol. Microbiol.">
        <title>The Global Catalogue of Microorganisms (GCM) 10K type strain sequencing project: providing services to taxonomists for standard genome sequencing and annotation.</title>
        <authorList>
            <consortium name="The Broad Institute Genomics Platform"/>
            <consortium name="The Broad Institute Genome Sequencing Center for Infectious Disease"/>
            <person name="Wu L."/>
            <person name="Ma J."/>
        </authorList>
    </citation>
    <scope>NUCLEOTIDE SEQUENCE [LARGE SCALE GENOMIC DNA]</scope>
    <source>
        <strain evidence="10">KCTC 32465</strain>
    </source>
</reference>
<dbReference type="InterPro" id="IPR003439">
    <property type="entry name" value="ABC_transporter-like_ATP-bd"/>
</dbReference>
<evidence type="ECO:0000256" key="2">
    <source>
        <dbReference type="ARBA" id="ARBA00022448"/>
    </source>
</evidence>
<keyword evidence="4" id="KW-0997">Cell inner membrane</keyword>
<name>A0ABQ3CX09_9RHOB</name>
<organism evidence="9 10">
    <name type="scientific">Paramylibacter ulvae</name>
    <dbReference type="NCBI Taxonomy" id="1651968"/>
    <lineage>
        <taxon>Bacteria</taxon>
        <taxon>Pseudomonadati</taxon>
        <taxon>Pseudomonadota</taxon>
        <taxon>Alphaproteobacteria</taxon>
        <taxon>Rhodobacterales</taxon>
        <taxon>Paracoccaceae</taxon>
        <taxon>Paramylibacter</taxon>
    </lineage>
</organism>
<dbReference type="SMART" id="SM00382">
    <property type="entry name" value="AAA"/>
    <property type="match status" value="1"/>
</dbReference>
<dbReference type="InterPro" id="IPR003593">
    <property type="entry name" value="AAA+_ATPase"/>
</dbReference>
<evidence type="ECO:0000256" key="3">
    <source>
        <dbReference type="ARBA" id="ARBA00022475"/>
    </source>
</evidence>
<keyword evidence="7" id="KW-0472">Membrane</keyword>
<dbReference type="Gene3D" id="2.40.50.140">
    <property type="entry name" value="Nucleic acid-binding proteins"/>
    <property type="match status" value="1"/>
</dbReference>
<evidence type="ECO:0000313" key="9">
    <source>
        <dbReference type="EMBL" id="GHA45191.1"/>
    </source>
</evidence>
<dbReference type="Pfam" id="PF00005">
    <property type="entry name" value="ABC_tran"/>
    <property type="match status" value="1"/>
</dbReference>
<comment type="caution">
    <text evidence="9">The sequence shown here is derived from an EMBL/GenBank/DDBJ whole genome shotgun (WGS) entry which is preliminary data.</text>
</comment>
<keyword evidence="5" id="KW-0547">Nucleotide-binding</keyword>
<dbReference type="InterPro" id="IPR017871">
    <property type="entry name" value="ABC_transporter-like_CS"/>
</dbReference>
<dbReference type="PROSITE" id="PS00211">
    <property type="entry name" value="ABC_TRANSPORTER_1"/>
    <property type="match status" value="1"/>
</dbReference>
<dbReference type="InterPro" id="IPR047641">
    <property type="entry name" value="ABC_transpr_MalK/UgpC-like"/>
</dbReference>
<dbReference type="Gene3D" id="3.40.50.300">
    <property type="entry name" value="P-loop containing nucleotide triphosphate hydrolases"/>
    <property type="match status" value="1"/>
</dbReference>
<dbReference type="RefSeq" id="WP_189639220.1">
    <property type="nucleotide sequence ID" value="NZ_BMZF01000001.1"/>
</dbReference>
<dbReference type="InterPro" id="IPR012340">
    <property type="entry name" value="NA-bd_OB-fold"/>
</dbReference>
<dbReference type="CDD" id="cd03301">
    <property type="entry name" value="ABC_MalK_N"/>
    <property type="match status" value="1"/>
</dbReference>
<protein>
    <submittedName>
        <fullName evidence="9">Sugar ABC transporter ATP-binding protein</fullName>
    </submittedName>
</protein>
<proteinExistence type="inferred from homology"/>
<dbReference type="EMBL" id="BMZF01000001">
    <property type="protein sequence ID" value="GHA45191.1"/>
    <property type="molecule type" value="Genomic_DNA"/>
</dbReference>
<evidence type="ECO:0000256" key="1">
    <source>
        <dbReference type="ARBA" id="ARBA00005417"/>
    </source>
</evidence>
<dbReference type="Gene3D" id="2.40.50.100">
    <property type="match status" value="1"/>
</dbReference>
<evidence type="ECO:0000256" key="4">
    <source>
        <dbReference type="ARBA" id="ARBA00022519"/>
    </source>
</evidence>
<accession>A0ABQ3CX09</accession>
<dbReference type="Proteomes" id="UP000634455">
    <property type="component" value="Unassembled WGS sequence"/>
</dbReference>
<dbReference type="PROSITE" id="PS50893">
    <property type="entry name" value="ABC_TRANSPORTER_2"/>
    <property type="match status" value="1"/>
</dbReference>
<gene>
    <name evidence="9" type="ORF">GCM10008927_07680</name>
</gene>
<feature type="domain" description="ABC transporter" evidence="8">
    <location>
        <begin position="4"/>
        <end position="234"/>
    </location>
</feature>